<evidence type="ECO:0000256" key="1">
    <source>
        <dbReference type="SAM" id="MobiDB-lite"/>
    </source>
</evidence>
<keyword evidence="2" id="KW-0812">Transmembrane</keyword>
<dbReference type="AlphaFoldDB" id="A0A4V2Y8R0"/>
<reference evidence="3 4" key="1">
    <citation type="submission" date="2019-03" db="EMBL/GenBank/DDBJ databases">
        <title>Draft genome sequences of novel Actinobacteria.</title>
        <authorList>
            <person name="Sahin N."/>
            <person name="Ay H."/>
            <person name="Saygin H."/>
        </authorList>
    </citation>
    <scope>NUCLEOTIDE SEQUENCE [LARGE SCALE GENOMIC DNA]</scope>
    <source>
        <strain evidence="3 4">KC310</strain>
    </source>
</reference>
<keyword evidence="4" id="KW-1185">Reference proteome</keyword>
<name>A0A4V2Y8R0_9ACTN</name>
<dbReference type="EMBL" id="SMKO01000160">
    <property type="protein sequence ID" value="TDC96945.1"/>
    <property type="molecule type" value="Genomic_DNA"/>
</dbReference>
<accession>A0A4V2Y8R0</accession>
<evidence type="ECO:0000313" key="4">
    <source>
        <dbReference type="Proteomes" id="UP000295258"/>
    </source>
</evidence>
<keyword evidence="2" id="KW-0472">Membrane</keyword>
<evidence type="ECO:0000313" key="3">
    <source>
        <dbReference type="EMBL" id="TDC96945.1"/>
    </source>
</evidence>
<feature type="transmembrane region" description="Helical" evidence="2">
    <location>
        <begin position="51"/>
        <end position="71"/>
    </location>
</feature>
<protein>
    <submittedName>
        <fullName evidence="3">Uncharacterized protein</fullName>
    </submittedName>
</protein>
<evidence type="ECO:0000256" key="2">
    <source>
        <dbReference type="SAM" id="Phobius"/>
    </source>
</evidence>
<sequence length="195" mass="20062">MNAEQEGSGTGSRDTARAGRAGPRGLRAAVFAVVCVFAALGMHVLAGGPDARLGTVVAATLATGAGAFVLARRQRSLGTLLAASFAAQYGMHQLFSSGGAAFSSHHGSGLHAGAGMVLAHVLVATVSAWWLRRGETALLTLLSLLACSLRGLWDRLTTRLAPPRMPLPGLVPAAPDRVAASHVLAWTVCRRGPPR</sequence>
<feature type="transmembrane region" description="Helical" evidence="2">
    <location>
        <begin position="112"/>
        <end position="131"/>
    </location>
</feature>
<gene>
    <name evidence="3" type="ORF">E1292_37870</name>
</gene>
<keyword evidence="2" id="KW-1133">Transmembrane helix</keyword>
<feature type="transmembrane region" description="Helical" evidence="2">
    <location>
        <begin position="26"/>
        <end position="45"/>
    </location>
</feature>
<feature type="region of interest" description="Disordered" evidence="1">
    <location>
        <begin position="1"/>
        <end position="20"/>
    </location>
</feature>
<dbReference type="RefSeq" id="WP_132602758.1">
    <property type="nucleotide sequence ID" value="NZ_SMKO01000160.1"/>
</dbReference>
<proteinExistence type="predicted"/>
<comment type="caution">
    <text evidence="3">The sequence shown here is derived from an EMBL/GenBank/DDBJ whole genome shotgun (WGS) entry which is preliminary data.</text>
</comment>
<dbReference type="Proteomes" id="UP000295258">
    <property type="component" value="Unassembled WGS sequence"/>
</dbReference>
<organism evidence="3 4">
    <name type="scientific">Nonomuraea deserti</name>
    <dbReference type="NCBI Taxonomy" id="1848322"/>
    <lineage>
        <taxon>Bacteria</taxon>
        <taxon>Bacillati</taxon>
        <taxon>Actinomycetota</taxon>
        <taxon>Actinomycetes</taxon>
        <taxon>Streptosporangiales</taxon>
        <taxon>Streptosporangiaceae</taxon>
        <taxon>Nonomuraea</taxon>
    </lineage>
</organism>